<dbReference type="InterPro" id="IPR000639">
    <property type="entry name" value="Epox_hydrolase-like"/>
</dbReference>
<dbReference type="InterPro" id="IPR029058">
    <property type="entry name" value="AB_hydrolase_fold"/>
</dbReference>
<dbReference type="PANTHER" id="PTHR43798">
    <property type="entry name" value="MONOACYLGLYCEROL LIPASE"/>
    <property type="match status" value="1"/>
</dbReference>
<keyword evidence="2" id="KW-0378">Hydrolase</keyword>
<evidence type="ECO:0000313" key="2">
    <source>
        <dbReference type="EMBL" id="KAK4215795.1"/>
    </source>
</evidence>
<reference evidence="2" key="2">
    <citation type="submission" date="2023-05" db="EMBL/GenBank/DDBJ databases">
        <authorList>
            <consortium name="Lawrence Berkeley National Laboratory"/>
            <person name="Steindorff A."/>
            <person name="Hensen N."/>
            <person name="Bonometti L."/>
            <person name="Westerberg I."/>
            <person name="Brannstrom I.O."/>
            <person name="Guillou S."/>
            <person name="Cros-Aarteil S."/>
            <person name="Calhoun S."/>
            <person name="Haridas S."/>
            <person name="Kuo A."/>
            <person name="Mondo S."/>
            <person name="Pangilinan J."/>
            <person name="Riley R."/>
            <person name="Labutti K."/>
            <person name="Andreopoulos B."/>
            <person name="Lipzen A."/>
            <person name="Chen C."/>
            <person name="Yanf M."/>
            <person name="Daum C."/>
            <person name="Ng V."/>
            <person name="Clum A."/>
            <person name="Ohm R."/>
            <person name="Martin F."/>
            <person name="Silar P."/>
            <person name="Natvig D."/>
            <person name="Lalanne C."/>
            <person name="Gautier V."/>
            <person name="Ament-Velasquez S.L."/>
            <person name="Kruys A."/>
            <person name="Hutchinson M.I."/>
            <person name="Powell A.J."/>
            <person name="Barry K."/>
            <person name="Miller A.N."/>
            <person name="Grigoriev I.V."/>
            <person name="Debuchy R."/>
            <person name="Gladieux P."/>
            <person name="Thoren M.H."/>
            <person name="Johannesson H."/>
        </authorList>
    </citation>
    <scope>NUCLEOTIDE SEQUENCE</scope>
    <source>
        <strain evidence="2">PSN293</strain>
    </source>
</reference>
<protein>
    <submittedName>
        <fullName evidence="2">Alpha/Beta hydrolase protein</fullName>
    </submittedName>
</protein>
<sequence>MDHQEYIDANDGCCLAIKTSIPFNGHGPYQNKAIILLHGFAGSSEYFCRNFDQLSDDQNLWVIAPDMRGHGDSGTSQGGYHVARLAMDLKNLITHLRNVFNAHKNTPGEELQIVAVGCSIGAAILWTYVELFTCADFAGLVFVDQAPLQDAVFFGQNHPDNWDATHHHKGCFNEATLQAAQRAWISQDRVNTCLALVNECLGYRQNSPLKEIPAKDEDEDFWHFCRIAQQCDGRWLARLMADHTRYDHREAIERIDVPVLVMAGALSGCFPLDGMWETVTRIQASARDEEDAEVDVSVFEGAGHWLFYENPNRFNLEIIEFVYKCTD</sequence>
<accession>A0AAN6YDD6</accession>
<feature type="domain" description="AB hydrolase-1" evidence="1">
    <location>
        <begin position="33"/>
        <end position="311"/>
    </location>
</feature>
<name>A0AAN6YDD6_9PEZI</name>
<organism evidence="2 3">
    <name type="scientific">Rhypophila decipiens</name>
    <dbReference type="NCBI Taxonomy" id="261697"/>
    <lineage>
        <taxon>Eukaryota</taxon>
        <taxon>Fungi</taxon>
        <taxon>Dikarya</taxon>
        <taxon>Ascomycota</taxon>
        <taxon>Pezizomycotina</taxon>
        <taxon>Sordariomycetes</taxon>
        <taxon>Sordariomycetidae</taxon>
        <taxon>Sordariales</taxon>
        <taxon>Naviculisporaceae</taxon>
        <taxon>Rhypophila</taxon>
    </lineage>
</organism>
<dbReference type="InterPro" id="IPR050266">
    <property type="entry name" value="AB_hydrolase_sf"/>
</dbReference>
<keyword evidence="3" id="KW-1185">Reference proteome</keyword>
<dbReference type="GO" id="GO:0016787">
    <property type="term" value="F:hydrolase activity"/>
    <property type="evidence" value="ECO:0007669"/>
    <property type="project" value="UniProtKB-KW"/>
</dbReference>
<dbReference type="Gene3D" id="3.40.50.1820">
    <property type="entry name" value="alpha/beta hydrolase"/>
    <property type="match status" value="1"/>
</dbReference>
<dbReference type="PANTHER" id="PTHR43798:SF33">
    <property type="entry name" value="HYDROLASE, PUTATIVE (AFU_ORTHOLOGUE AFUA_2G14860)-RELATED"/>
    <property type="match status" value="1"/>
</dbReference>
<dbReference type="Pfam" id="PF00561">
    <property type="entry name" value="Abhydrolase_1"/>
    <property type="match status" value="1"/>
</dbReference>
<evidence type="ECO:0000259" key="1">
    <source>
        <dbReference type="Pfam" id="PF00561"/>
    </source>
</evidence>
<dbReference type="PRINTS" id="PR00412">
    <property type="entry name" value="EPOXHYDRLASE"/>
</dbReference>
<reference evidence="2" key="1">
    <citation type="journal article" date="2023" name="Mol. Phylogenet. Evol.">
        <title>Genome-scale phylogeny and comparative genomics of the fungal order Sordariales.</title>
        <authorList>
            <person name="Hensen N."/>
            <person name="Bonometti L."/>
            <person name="Westerberg I."/>
            <person name="Brannstrom I.O."/>
            <person name="Guillou S."/>
            <person name="Cros-Aarteil S."/>
            <person name="Calhoun S."/>
            <person name="Haridas S."/>
            <person name="Kuo A."/>
            <person name="Mondo S."/>
            <person name="Pangilinan J."/>
            <person name="Riley R."/>
            <person name="LaButti K."/>
            <person name="Andreopoulos B."/>
            <person name="Lipzen A."/>
            <person name="Chen C."/>
            <person name="Yan M."/>
            <person name="Daum C."/>
            <person name="Ng V."/>
            <person name="Clum A."/>
            <person name="Steindorff A."/>
            <person name="Ohm R.A."/>
            <person name="Martin F."/>
            <person name="Silar P."/>
            <person name="Natvig D.O."/>
            <person name="Lalanne C."/>
            <person name="Gautier V."/>
            <person name="Ament-Velasquez S.L."/>
            <person name="Kruys A."/>
            <person name="Hutchinson M.I."/>
            <person name="Powell A.J."/>
            <person name="Barry K."/>
            <person name="Miller A.N."/>
            <person name="Grigoriev I.V."/>
            <person name="Debuchy R."/>
            <person name="Gladieux P."/>
            <person name="Hiltunen Thoren M."/>
            <person name="Johannesson H."/>
        </authorList>
    </citation>
    <scope>NUCLEOTIDE SEQUENCE</scope>
    <source>
        <strain evidence="2">PSN293</strain>
    </source>
</reference>
<dbReference type="GO" id="GO:0016020">
    <property type="term" value="C:membrane"/>
    <property type="evidence" value="ECO:0007669"/>
    <property type="project" value="TreeGrafter"/>
</dbReference>
<comment type="caution">
    <text evidence="2">The sequence shown here is derived from an EMBL/GenBank/DDBJ whole genome shotgun (WGS) entry which is preliminary data.</text>
</comment>
<proteinExistence type="predicted"/>
<evidence type="ECO:0000313" key="3">
    <source>
        <dbReference type="Proteomes" id="UP001301769"/>
    </source>
</evidence>
<dbReference type="EMBL" id="MU858076">
    <property type="protein sequence ID" value="KAK4215795.1"/>
    <property type="molecule type" value="Genomic_DNA"/>
</dbReference>
<dbReference type="SUPFAM" id="SSF53474">
    <property type="entry name" value="alpha/beta-Hydrolases"/>
    <property type="match status" value="1"/>
</dbReference>
<gene>
    <name evidence="2" type="ORF">QBC37DRAFT_418557</name>
</gene>
<dbReference type="Proteomes" id="UP001301769">
    <property type="component" value="Unassembled WGS sequence"/>
</dbReference>
<dbReference type="AlphaFoldDB" id="A0AAN6YDD6"/>
<dbReference type="InterPro" id="IPR000073">
    <property type="entry name" value="AB_hydrolase_1"/>
</dbReference>